<reference evidence="2 3" key="1">
    <citation type="submission" date="2024-10" db="EMBL/GenBank/DDBJ databases">
        <authorList>
            <person name="Kim D."/>
        </authorList>
    </citation>
    <scope>NUCLEOTIDE SEQUENCE [LARGE SCALE GENOMIC DNA]</scope>
    <source>
        <strain evidence="2">BH-2024</strain>
    </source>
</reference>
<organism evidence="2 3">
    <name type="scientific">Heterodera trifolii</name>
    <dbReference type="NCBI Taxonomy" id="157864"/>
    <lineage>
        <taxon>Eukaryota</taxon>
        <taxon>Metazoa</taxon>
        <taxon>Ecdysozoa</taxon>
        <taxon>Nematoda</taxon>
        <taxon>Chromadorea</taxon>
        <taxon>Rhabditida</taxon>
        <taxon>Tylenchina</taxon>
        <taxon>Tylenchomorpha</taxon>
        <taxon>Tylenchoidea</taxon>
        <taxon>Heteroderidae</taxon>
        <taxon>Heteroderinae</taxon>
        <taxon>Heterodera</taxon>
    </lineage>
</organism>
<evidence type="ECO:0000313" key="2">
    <source>
        <dbReference type="EMBL" id="KAL3107560.1"/>
    </source>
</evidence>
<feature type="compositionally biased region" description="Polar residues" evidence="1">
    <location>
        <begin position="49"/>
        <end position="63"/>
    </location>
</feature>
<sequence>MDEQKIGHGLCKCSSPLVKTLVGQRKYEQMTNFIDLTQLEDEEEKQQRSNEQSYNNGETSNSYNDRFISEKDFDRKSKEIIRISLDFLGFKWDMEDNLQFLPNLFCEKIALSSAANSQKDLFEWMKQFFKSSSKVGKMFAEISAKVRAEVMEFSKKYETKICDLTKILKQIDQSFEENDKIIQKMMENLFLFYRLYANMKTLRKEVYPTSYLPSFYINPLCAIECHMITIATGFGFPLNEILQIIHFDFA</sequence>
<accession>A0ABD2KYA2</accession>
<evidence type="ECO:0000256" key="1">
    <source>
        <dbReference type="SAM" id="MobiDB-lite"/>
    </source>
</evidence>
<name>A0ABD2KYA2_9BILA</name>
<protein>
    <submittedName>
        <fullName evidence="2">Uncharacterized protein</fullName>
    </submittedName>
</protein>
<proteinExistence type="predicted"/>
<dbReference type="Proteomes" id="UP001620626">
    <property type="component" value="Unassembled WGS sequence"/>
</dbReference>
<comment type="caution">
    <text evidence="2">The sequence shown here is derived from an EMBL/GenBank/DDBJ whole genome shotgun (WGS) entry which is preliminary data.</text>
</comment>
<dbReference type="EMBL" id="JBICBT010000614">
    <property type="protein sequence ID" value="KAL3107560.1"/>
    <property type="molecule type" value="Genomic_DNA"/>
</dbReference>
<dbReference type="AlphaFoldDB" id="A0ABD2KYA2"/>
<evidence type="ECO:0000313" key="3">
    <source>
        <dbReference type="Proteomes" id="UP001620626"/>
    </source>
</evidence>
<feature type="region of interest" description="Disordered" evidence="1">
    <location>
        <begin position="38"/>
        <end position="63"/>
    </location>
</feature>
<gene>
    <name evidence="2" type="ORF">niasHT_013209</name>
</gene>
<keyword evidence="3" id="KW-1185">Reference proteome</keyword>